<keyword evidence="1" id="KW-0808">Transferase</keyword>
<accession>A0A381UBJ7</accession>
<gene>
    <name evidence="4" type="ORF">METZ01_LOCUS76827</name>
</gene>
<reference evidence="4" key="1">
    <citation type="submission" date="2018-05" db="EMBL/GenBank/DDBJ databases">
        <authorList>
            <person name="Lanie J.A."/>
            <person name="Ng W.-L."/>
            <person name="Kazmierczak K.M."/>
            <person name="Andrzejewski T.M."/>
            <person name="Davidsen T.M."/>
            <person name="Wayne K.J."/>
            <person name="Tettelin H."/>
            <person name="Glass J.I."/>
            <person name="Rusch D."/>
            <person name="Podicherti R."/>
            <person name="Tsui H.-C.T."/>
            <person name="Winkler M.E."/>
        </authorList>
    </citation>
    <scope>NUCLEOTIDE SEQUENCE</scope>
</reference>
<dbReference type="InterPro" id="IPR017938">
    <property type="entry name" value="Riboflavin_synthase-like_b-brl"/>
</dbReference>
<dbReference type="InterPro" id="IPR001783">
    <property type="entry name" value="Lumazine-bd"/>
</dbReference>
<dbReference type="NCBIfam" id="TIGR00187">
    <property type="entry name" value="ribE"/>
    <property type="match status" value="1"/>
</dbReference>
<dbReference type="NCBIfam" id="NF006767">
    <property type="entry name" value="PRK09289.1"/>
    <property type="match status" value="1"/>
</dbReference>
<dbReference type="PROSITE" id="PS51177">
    <property type="entry name" value="LUMAZINE_BIND"/>
    <property type="match status" value="2"/>
</dbReference>
<evidence type="ECO:0000256" key="2">
    <source>
        <dbReference type="ARBA" id="ARBA00022737"/>
    </source>
</evidence>
<evidence type="ECO:0000259" key="3">
    <source>
        <dbReference type="PROSITE" id="PS51177"/>
    </source>
</evidence>
<proteinExistence type="predicted"/>
<dbReference type="InterPro" id="IPR026017">
    <property type="entry name" value="Lumazine-bd_dom"/>
</dbReference>
<feature type="domain" description="Lumazine-binding" evidence="3">
    <location>
        <begin position="1"/>
        <end position="100"/>
    </location>
</feature>
<dbReference type="GO" id="GO:0009231">
    <property type="term" value="P:riboflavin biosynthetic process"/>
    <property type="evidence" value="ECO:0007669"/>
    <property type="project" value="TreeGrafter"/>
</dbReference>
<dbReference type="EMBL" id="UINC01005855">
    <property type="protein sequence ID" value="SVA23973.1"/>
    <property type="molecule type" value="Genomic_DNA"/>
</dbReference>
<dbReference type="AlphaFoldDB" id="A0A381UBJ7"/>
<keyword evidence="2" id="KW-0677">Repeat</keyword>
<dbReference type="PIRSF" id="PIRSF000498">
    <property type="entry name" value="Riboflavin_syn_A"/>
    <property type="match status" value="1"/>
</dbReference>
<evidence type="ECO:0000256" key="1">
    <source>
        <dbReference type="ARBA" id="ARBA00022679"/>
    </source>
</evidence>
<dbReference type="Gene3D" id="2.40.30.20">
    <property type="match status" value="2"/>
</dbReference>
<sequence length="215" mass="22295">MFTGIVEETGIVREAHDNGDGRRLVVGADVVLDDVAMGSSIAVDGCCLTVTGFGADDRGAWFAADAVPETIDRTTLGGTAEGDSVNLERPMPADGRFGGHIVQGHVDAVTELEAVHEHLDGSRRLAFRLPDALSGQIVEKGSVALDGISLTVAAVDGATFDIAVVPHTLEVTTLGCRVVGDRLNVEADILARYVAGLAAAGRLPDERTGGQGEHD</sequence>
<name>A0A381UBJ7_9ZZZZ</name>
<evidence type="ECO:0000313" key="4">
    <source>
        <dbReference type="EMBL" id="SVA23973.1"/>
    </source>
</evidence>
<dbReference type="PANTHER" id="PTHR21098">
    <property type="entry name" value="RIBOFLAVIN SYNTHASE ALPHA CHAIN"/>
    <property type="match status" value="1"/>
</dbReference>
<dbReference type="Pfam" id="PF00677">
    <property type="entry name" value="Lum_binding"/>
    <property type="match status" value="2"/>
</dbReference>
<dbReference type="InterPro" id="IPR023366">
    <property type="entry name" value="ATP_synth_asu-like_sf"/>
</dbReference>
<protein>
    <recommendedName>
        <fullName evidence="3">Lumazine-binding domain-containing protein</fullName>
    </recommendedName>
</protein>
<dbReference type="CDD" id="cd00402">
    <property type="entry name" value="Riboflavin_synthase_like"/>
    <property type="match status" value="1"/>
</dbReference>
<dbReference type="FunFam" id="2.40.30.20:FF:000003">
    <property type="entry name" value="Riboflavin synthase, alpha subunit"/>
    <property type="match status" value="1"/>
</dbReference>
<dbReference type="PANTHER" id="PTHR21098:SF0">
    <property type="entry name" value="RIBOFLAVIN SYNTHASE"/>
    <property type="match status" value="1"/>
</dbReference>
<dbReference type="GO" id="GO:0004746">
    <property type="term" value="F:riboflavin synthase activity"/>
    <property type="evidence" value="ECO:0007669"/>
    <property type="project" value="TreeGrafter"/>
</dbReference>
<organism evidence="4">
    <name type="scientific">marine metagenome</name>
    <dbReference type="NCBI Taxonomy" id="408172"/>
    <lineage>
        <taxon>unclassified sequences</taxon>
        <taxon>metagenomes</taxon>
        <taxon>ecological metagenomes</taxon>
    </lineage>
</organism>
<dbReference type="SUPFAM" id="SSF63380">
    <property type="entry name" value="Riboflavin synthase domain-like"/>
    <property type="match status" value="2"/>
</dbReference>
<feature type="domain" description="Lumazine-binding" evidence="3">
    <location>
        <begin position="101"/>
        <end position="198"/>
    </location>
</feature>